<evidence type="ECO:0000313" key="3">
    <source>
        <dbReference type="Proteomes" id="UP000828390"/>
    </source>
</evidence>
<sequence length="58" mass="6516">MPPPPSPTPIAMMLILKRGPDPWLKRFTNDRAVLIDGSGMDDINQSYLRNKSPINHSN</sequence>
<keyword evidence="3" id="KW-1185">Reference proteome</keyword>
<comment type="caution">
    <text evidence="2">The sequence shown here is derived from an EMBL/GenBank/DDBJ whole genome shotgun (WGS) entry which is preliminary data.</text>
</comment>
<evidence type="ECO:0000256" key="1">
    <source>
        <dbReference type="SAM" id="MobiDB-lite"/>
    </source>
</evidence>
<name>A0A9D4L0F3_DREPO</name>
<evidence type="ECO:0000313" key="2">
    <source>
        <dbReference type="EMBL" id="KAH3849175.1"/>
    </source>
</evidence>
<feature type="region of interest" description="Disordered" evidence="1">
    <location>
        <begin position="37"/>
        <end position="58"/>
    </location>
</feature>
<accession>A0A9D4L0F3</accession>
<organism evidence="2 3">
    <name type="scientific">Dreissena polymorpha</name>
    <name type="common">Zebra mussel</name>
    <name type="synonym">Mytilus polymorpha</name>
    <dbReference type="NCBI Taxonomy" id="45954"/>
    <lineage>
        <taxon>Eukaryota</taxon>
        <taxon>Metazoa</taxon>
        <taxon>Spiralia</taxon>
        <taxon>Lophotrochozoa</taxon>
        <taxon>Mollusca</taxon>
        <taxon>Bivalvia</taxon>
        <taxon>Autobranchia</taxon>
        <taxon>Heteroconchia</taxon>
        <taxon>Euheterodonta</taxon>
        <taxon>Imparidentia</taxon>
        <taxon>Neoheterodontei</taxon>
        <taxon>Myida</taxon>
        <taxon>Dreissenoidea</taxon>
        <taxon>Dreissenidae</taxon>
        <taxon>Dreissena</taxon>
    </lineage>
</organism>
<proteinExistence type="predicted"/>
<dbReference type="AlphaFoldDB" id="A0A9D4L0F3"/>
<reference evidence="2" key="2">
    <citation type="submission" date="2020-11" db="EMBL/GenBank/DDBJ databases">
        <authorList>
            <person name="McCartney M.A."/>
            <person name="Auch B."/>
            <person name="Kono T."/>
            <person name="Mallez S."/>
            <person name="Becker A."/>
            <person name="Gohl D.M."/>
            <person name="Silverstein K.A.T."/>
            <person name="Koren S."/>
            <person name="Bechman K.B."/>
            <person name="Herman A."/>
            <person name="Abrahante J.E."/>
            <person name="Garbe J."/>
        </authorList>
    </citation>
    <scope>NUCLEOTIDE SEQUENCE</scope>
    <source>
        <strain evidence="2">Duluth1</strain>
        <tissue evidence="2">Whole animal</tissue>
    </source>
</reference>
<reference evidence="2" key="1">
    <citation type="journal article" date="2019" name="bioRxiv">
        <title>The Genome of the Zebra Mussel, Dreissena polymorpha: A Resource for Invasive Species Research.</title>
        <authorList>
            <person name="McCartney M.A."/>
            <person name="Auch B."/>
            <person name="Kono T."/>
            <person name="Mallez S."/>
            <person name="Zhang Y."/>
            <person name="Obille A."/>
            <person name="Becker A."/>
            <person name="Abrahante J.E."/>
            <person name="Garbe J."/>
            <person name="Badalamenti J.P."/>
            <person name="Herman A."/>
            <person name="Mangelson H."/>
            <person name="Liachko I."/>
            <person name="Sullivan S."/>
            <person name="Sone E.D."/>
            <person name="Koren S."/>
            <person name="Silverstein K.A.T."/>
            <person name="Beckman K.B."/>
            <person name="Gohl D.M."/>
        </authorList>
    </citation>
    <scope>NUCLEOTIDE SEQUENCE</scope>
    <source>
        <strain evidence="2">Duluth1</strain>
        <tissue evidence="2">Whole animal</tissue>
    </source>
</reference>
<dbReference type="EMBL" id="JAIWYP010000003">
    <property type="protein sequence ID" value="KAH3849175.1"/>
    <property type="molecule type" value="Genomic_DNA"/>
</dbReference>
<dbReference type="Proteomes" id="UP000828390">
    <property type="component" value="Unassembled WGS sequence"/>
</dbReference>
<feature type="compositionally biased region" description="Polar residues" evidence="1">
    <location>
        <begin position="43"/>
        <end position="58"/>
    </location>
</feature>
<protein>
    <submittedName>
        <fullName evidence="2">Uncharacterized protein</fullName>
    </submittedName>
</protein>
<gene>
    <name evidence="2" type="ORF">DPMN_091571</name>
</gene>